<proteinExistence type="predicted"/>
<accession>A0A6J7U1F9</accession>
<sequence>MAGVALVVHFLVDNPFEFTRAALDSPLNRVDRNRGVSGFLEHGPQVRIHVWVSPAILCRNLDLANQLGKELASLDVGCPFFVFDCCPFGVAGHVVPLWC</sequence>
<dbReference type="AlphaFoldDB" id="A0A6J7U1F9"/>
<gene>
    <name evidence="1" type="ORF">UFOPK4354_00083</name>
</gene>
<dbReference type="EMBL" id="CAFBQW010000004">
    <property type="protein sequence ID" value="CAB5059751.1"/>
    <property type="molecule type" value="Genomic_DNA"/>
</dbReference>
<reference evidence="1" key="1">
    <citation type="submission" date="2020-05" db="EMBL/GenBank/DDBJ databases">
        <authorList>
            <person name="Chiriac C."/>
            <person name="Salcher M."/>
            <person name="Ghai R."/>
            <person name="Kavagutti S V."/>
        </authorList>
    </citation>
    <scope>NUCLEOTIDE SEQUENCE</scope>
</reference>
<protein>
    <submittedName>
        <fullName evidence="1">Unannotated protein</fullName>
    </submittedName>
</protein>
<organism evidence="1">
    <name type="scientific">freshwater metagenome</name>
    <dbReference type="NCBI Taxonomy" id="449393"/>
    <lineage>
        <taxon>unclassified sequences</taxon>
        <taxon>metagenomes</taxon>
        <taxon>ecological metagenomes</taxon>
    </lineage>
</organism>
<evidence type="ECO:0000313" key="1">
    <source>
        <dbReference type="EMBL" id="CAB5059751.1"/>
    </source>
</evidence>
<name>A0A6J7U1F9_9ZZZZ</name>